<dbReference type="GeneID" id="61133178"/>
<evidence type="ECO:0000313" key="2">
    <source>
        <dbReference type="EMBL" id="BAD57275.1"/>
    </source>
</evidence>
<dbReference type="OrthoDB" id="3482166at2"/>
<dbReference type="AlphaFoldDB" id="Q5YX16"/>
<dbReference type="HOGENOM" id="CLU_150717_0_0_11"/>
<keyword evidence="1" id="KW-0732">Signal</keyword>
<accession>Q5YX16</accession>
<dbReference type="eggNOG" id="ENOG5033FJ8">
    <property type="taxonomic scope" value="Bacteria"/>
</dbReference>
<evidence type="ECO:0000256" key="1">
    <source>
        <dbReference type="SAM" id="SignalP"/>
    </source>
</evidence>
<name>Q5YX16_NOCFA</name>
<evidence type="ECO:0000313" key="3">
    <source>
        <dbReference type="Proteomes" id="UP000006820"/>
    </source>
</evidence>
<evidence type="ECO:0008006" key="4">
    <source>
        <dbReference type="Google" id="ProtNLM"/>
    </source>
</evidence>
<feature type="chain" id="PRO_5039176593" description="Lipoprotein" evidence="1">
    <location>
        <begin position="21"/>
        <end position="112"/>
    </location>
</feature>
<reference evidence="2 3" key="1">
    <citation type="journal article" date="2004" name="Proc. Natl. Acad. Sci. U.S.A.">
        <title>The complete genomic sequence of Nocardia farcinica IFM 10152.</title>
        <authorList>
            <person name="Ishikawa J."/>
            <person name="Yamashita A."/>
            <person name="Mikami Y."/>
            <person name="Hoshino Y."/>
            <person name="Kurita H."/>
            <person name="Hotta K."/>
            <person name="Shiba T."/>
            <person name="Hattori M."/>
        </authorList>
    </citation>
    <scope>NUCLEOTIDE SEQUENCE [LARGE SCALE GENOMIC DNA]</scope>
    <source>
        <strain evidence="2 3">IFM 10152</strain>
    </source>
</reference>
<protein>
    <recommendedName>
        <fullName evidence="4">Lipoprotein</fullName>
    </recommendedName>
</protein>
<sequence length="112" mass="11303">MRPRRLIALSLFALLVPLGAACTAEGPGSTADCNVGGCTITFTRGVDAQVSVLGVDAQLVAVDGNLVTLKIAGQQVTVPMGETRPAEGLDVAVQEVTADQVVVKVNTGLTGG</sequence>
<proteinExistence type="predicted"/>
<feature type="signal peptide" evidence="1">
    <location>
        <begin position="1"/>
        <end position="20"/>
    </location>
</feature>
<dbReference type="EMBL" id="AP006618">
    <property type="protein sequence ID" value="BAD57275.1"/>
    <property type="molecule type" value="Genomic_DNA"/>
</dbReference>
<gene>
    <name evidence="2" type="ordered locus">NFA_24280</name>
</gene>
<organism evidence="2 3">
    <name type="scientific">Nocardia farcinica (strain IFM 10152)</name>
    <dbReference type="NCBI Taxonomy" id="247156"/>
    <lineage>
        <taxon>Bacteria</taxon>
        <taxon>Bacillati</taxon>
        <taxon>Actinomycetota</taxon>
        <taxon>Actinomycetes</taxon>
        <taxon>Mycobacteriales</taxon>
        <taxon>Nocardiaceae</taxon>
        <taxon>Nocardia</taxon>
    </lineage>
</organism>
<dbReference type="KEGG" id="nfa:NFA_24280"/>
<dbReference type="RefSeq" id="WP_011208960.1">
    <property type="nucleotide sequence ID" value="NC_006361.1"/>
</dbReference>
<keyword evidence="3" id="KW-1185">Reference proteome</keyword>
<dbReference type="Proteomes" id="UP000006820">
    <property type="component" value="Chromosome"/>
</dbReference>
<dbReference type="PROSITE" id="PS51257">
    <property type="entry name" value="PROKAR_LIPOPROTEIN"/>
    <property type="match status" value="1"/>
</dbReference>